<organism evidence="1 2">
    <name type="scientific">Gymnopilus junonius</name>
    <name type="common">Spectacular rustgill mushroom</name>
    <name type="synonym">Gymnopilus spectabilis subsp. junonius</name>
    <dbReference type="NCBI Taxonomy" id="109634"/>
    <lineage>
        <taxon>Eukaryota</taxon>
        <taxon>Fungi</taxon>
        <taxon>Dikarya</taxon>
        <taxon>Basidiomycota</taxon>
        <taxon>Agaricomycotina</taxon>
        <taxon>Agaricomycetes</taxon>
        <taxon>Agaricomycetidae</taxon>
        <taxon>Agaricales</taxon>
        <taxon>Agaricineae</taxon>
        <taxon>Hymenogastraceae</taxon>
        <taxon>Gymnopilus</taxon>
    </lineage>
</organism>
<dbReference type="EMBL" id="JADNYJ010000055">
    <property type="protein sequence ID" value="KAF8898112.1"/>
    <property type="molecule type" value="Genomic_DNA"/>
</dbReference>
<dbReference type="Proteomes" id="UP000724874">
    <property type="component" value="Unassembled WGS sequence"/>
</dbReference>
<dbReference type="AlphaFoldDB" id="A0A9P5NLD6"/>
<accession>A0A9P5NLD6</accession>
<keyword evidence="2" id="KW-1185">Reference proteome</keyword>
<reference evidence="1" key="1">
    <citation type="submission" date="2020-11" db="EMBL/GenBank/DDBJ databases">
        <authorList>
            <consortium name="DOE Joint Genome Institute"/>
            <person name="Ahrendt S."/>
            <person name="Riley R."/>
            <person name="Andreopoulos W."/>
            <person name="LaButti K."/>
            <person name="Pangilinan J."/>
            <person name="Ruiz-duenas F.J."/>
            <person name="Barrasa J.M."/>
            <person name="Sanchez-Garcia M."/>
            <person name="Camarero S."/>
            <person name="Miyauchi S."/>
            <person name="Serrano A."/>
            <person name="Linde D."/>
            <person name="Babiker R."/>
            <person name="Drula E."/>
            <person name="Ayuso-Fernandez I."/>
            <person name="Pacheco R."/>
            <person name="Padilla G."/>
            <person name="Ferreira P."/>
            <person name="Barriuso J."/>
            <person name="Kellner H."/>
            <person name="Castanera R."/>
            <person name="Alfaro M."/>
            <person name="Ramirez L."/>
            <person name="Pisabarro A.G."/>
            <person name="Kuo A."/>
            <person name="Tritt A."/>
            <person name="Lipzen A."/>
            <person name="He G."/>
            <person name="Yan M."/>
            <person name="Ng V."/>
            <person name="Cullen D."/>
            <person name="Martin F."/>
            <person name="Rosso M.-N."/>
            <person name="Henrissat B."/>
            <person name="Hibbett D."/>
            <person name="Martinez A.T."/>
            <person name="Grigoriev I.V."/>
        </authorList>
    </citation>
    <scope>NUCLEOTIDE SEQUENCE</scope>
    <source>
        <strain evidence="1">AH 44721</strain>
    </source>
</reference>
<sequence>MLVSKSLLAISYGTVFNGFPRPISRFDVASSIAATVPAGKAGPQYERMARIAGTAIAAGSFGFGAVKLAALVSCHKGHHVPRFLSITTMRHSTPLLLMKFRLARLGPCTLSLPHMRRHCRPRWRSLTQNSNPSTVSRRCRPRGIHCKFVVLLQYRSGCI</sequence>
<name>A0A9P5NLD6_GYMJU</name>
<protein>
    <submittedName>
        <fullName evidence="1">Uncharacterized protein</fullName>
    </submittedName>
</protein>
<evidence type="ECO:0000313" key="1">
    <source>
        <dbReference type="EMBL" id="KAF8898112.1"/>
    </source>
</evidence>
<gene>
    <name evidence="1" type="ORF">CPB84DRAFT_1162938</name>
</gene>
<comment type="caution">
    <text evidence="1">The sequence shown here is derived from an EMBL/GenBank/DDBJ whole genome shotgun (WGS) entry which is preliminary data.</text>
</comment>
<proteinExistence type="predicted"/>
<evidence type="ECO:0000313" key="2">
    <source>
        <dbReference type="Proteomes" id="UP000724874"/>
    </source>
</evidence>
<dbReference type="OrthoDB" id="10671142at2759"/>